<dbReference type="AlphaFoldDB" id="A0A7Z0BVE1"/>
<organism evidence="2 3">
    <name type="scientific">Novosphingobium marinum</name>
    <dbReference type="NCBI Taxonomy" id="1514948"/>
    <lineage>
        <taxon>Bacteria</taxon>
        <taxon>Pseudomonadati</taxon>
        <taxon>Pseudomonadota</taxon>
        <taxon>Alphaproteobacteria</taxon>
        <taxon>Sphingomonadales</taxon>
        <taxon>Sphingomonadaceae</taxon>
        <taxon>Novosphingobium</taxon>
    </lineage>
</organism>
<evidence type="ECO:0000313" key="2">
    <source>
        <dbReference type="EMBL" id="NYH95240.1"/>
    </source>
</evidence>
<accession>A0A7Z0BVE1</accession>
<dbReference type="RefSeq" id="WP_179407109.1">
    <property type="nucleotide sequence ID" value="NZ_BMGF01000002.1"/>
</dbReference>
<dbReference type="EMBL" id="JACBZF010000002">
    <property type="protein sequence ID" value="NYH95240.1"/>
    <property type="molecule type" value="Genomic_DNA"/>
</dbReference>
<name>A0A7Z0BVE1_9SPHN</name>
<gene>
    <name evidence="2" type="ORF">FHS75_001559</name>
</gene>
<evidence type="ECO:0000313" key="3">
    <source>
        <dbReference type="Proteomes" id="UP000522081"/>
    </source>
</evidence>
<dbReference type="InterPro" id="IPR025646">
    <property type="entry name" value="DUF4350"/>
</dbReference>
<dbReference type="PROSITE" id="PS51257">
    <property type="entry name" value="PROKAR_LIPOPROTEIN"/>
    <property type="match status" value="1"/>
</dbReference>
<sequence>MPHRRSFIAALACASLLLGACTREHETEPAPDRETRETIGLFTSLPIFWREAGSVSEFLGEAGAPHWARQAIEQDARLVPLDTLAGKGNAGKPGTLPLDTDALLLLAQPRPLSPDENVALDDWVRAGGTVMLFVDPMLTGHSIYALGDPRRPQDIAMLSPILSRWGLELRFDEEQPEGGRMVEALGAQVPVNLHGTFRVIDQESCEPGKVGDEAGGLVVTCRIGKGRVVAIADAALFEETGEDAARAAALKTILESARR</sequence>
<dbReference type="Pfam" id="PF14258">
    <property type="entry name" value="DUF4350"/>
    <property type="match status" value="1"/>
</dbReference>
<proteinExistence type="predicted"/>
<comment type="caution">
    <text evidence="2">The sequence shown here is derived from an EMBL/GenBank/DDBJ whole genome shotgun (WGS) entry which is preliminary data.</text>
</comment>
<dbReference type="Proteomes" id="UP000522081">
    <property type="component" value="Unassembled WGS sequence"/>
</dbReference>
<reference evidence="2 3" key="1">
    <citation type="submission" date="2020-07" db="EMBL/GenBank/DDBJ databases">
        <title>Genomic Encyclopedia of Type Strains, Phase IV (KMG-IV): sequencing the most valuable type-strain genomes for metagenomic binning, comparative biology and taxonomic classification.</title>
        <authorList>
            <person name="Goeker M."/>
        </authorList>
    </citation>
    <scope>NUCLEOTIDE SEQUENCE [LARGE SCALE GENOMIC DNA]</scope>
    <source>
        <strain evidence="2 3">DSM 29043</strain>
    </source>
</reference>
<evidence type="ECO:0000259" key="1">
    <source>
        <dbReference type="Pfam" id="PF14258"/>
    </source>
</evidence>
<keyword evidence="3" id="KW-1185">Reference proteome</keyword>
<protein>
    <recommendedName>
        <fullName evidence="1">DUF4350 domain-containing protein</fullName>
    </recommendedName>
</protein>
<feature type="domain" description="DUF4350" evidence="1">
    <location>
        <begin position="89"/>
        <end position="237"/>
    </location>
</feature>